<sequence>MKYHVDLDRNLKYLNESEIEKLKILKLKEIVKKKGSQINSSIYMIQIRFLENHLDKYKEVQLFDIKDSSTHKQAENNHNIISKEAAKSTQRDNFLIYEEENQKVVKKIGEGATSIAFKVIEKRSSQVMCKKVIKTVDDKNAFKKLQNSME</sequence>
<proteinExistence type="predicted"/>
<comment type="caution">
    <text evidence="1">The sequence shown here is derived from an EMBL/GenBank/DDBJ whole genome shotgun (WGS) entry which is preliminary data.</text>
</comment>
<evidence type="ECO:0008006" key="3">
    <source>
        <dbReference type="Google" id="ProtNLM"/>
    </source>
</evidence>
<evidence type="ECO:0000313" key="1">
    <source>
        <dbReference type="EMBL" id="KAK8866628.1"/>
    </source>
</evidence>
<accession>A0ABR2IPP3</accession>
<evidence type="ECO:0000313" key="2">
    <source>
        <dbReference type="Proteomes" id="UP001470230"/>
    </source>
</evidence>
<keyword evidence="2" id="KW-1185">Reference proteome</keyword>
<dbReference type="Proteomes" id="UP001470230">
    <property type="component" value="Unassembled WGS sequence"/>
</dbReference>
<protein>
    <recommendedName>
        <fullName evidence="3">Protein kinase domain-containing protein</fullName>
    </recommendedName>
</protein>
<organism evidence="1 2">
    <name type="scientific">Tritrichomonas musculus</name>
    <dbReference type="NCBI Taxonomy" id="1915356"/>
    <lineage>
        <taxon>Eukaryota</taxon>
        <taxon>Metamonada</taxon>
        <taxon>Parabasalia</taxon>
        <taxon>Tritrichomonadida</taxon>
        <taxon>Tritrichomonadidae</taxon>
        <taxon>Tritrichomonas</taxon>
    </lineage>
</organism>
<gene>
    <name evidence="1" type="ORF">M9Y10_009594</name>
</gene>
<name>A0ABR2IPP3_9EUKA</name>
<reference evidence="1 2" key="1">
    <citation type="submission" date="2024-04" db="EMBL/GenBank/DDBJ databases">
        <title>Tritrichomonas musculus Genome.</title>
        <authorList>
            <person name="Alves-Ferreira E."/>
            <person name="Grigg M."/>
            <person name="Lorenzi H."/>
            <person name="Galac M."/>
        </authorList>
    </citation>
    <scope>NUCLEOTIDE SEQUENCE [LARGE SCALE GENOMIC DNA]</scope>
    <source>
        <strain evidence="1 2">EAF2021</strain>
    </source>
</reference>
<dbReference type="Gene3D" id="3.30.200.20">
    <property type="entry name" value="Phosphorylase Kinase, domain 1"/>
    <property type="match status" value="1"/>
</dbReference>
<dbReference type="EMBL" id="JAPFFF010000015">
    <property type="protein sequence ID" value="KAK8866628.1"/>
    <property type="molecule type" value="Genomic_DNA"/>
</dbReference>